<evidence type="ECO:0000259" key="6">
    <source>
        <dbReference type="Pfam" id="PF07732"/>
    </source>
</evidence>
<evidence type="ECO:0000259" key="5">
    <source>
        <dbReference type="Pfam" id="PF07731"/>
    </source>
</evidence>
<dbReference type="Pfam" id="PF07731">
    <property type="entry name" value="Cu-oxidase_2"/>
    <property type="match status" value="1"/>
</dbReference>
<dbReference type="GO" id="GO:0016491">
    <property type="term" value="F:oxidoreductase activity"/>
    <property type="evidence" value="ECO:0007669"/>
    <property type="project" value="InterPro"/>
</dbReference>
<feature type="region of interest" description="Disordered" evidence="3">
    <location>
        <begin position="576"/>
        <end position="643"/>
    </location>
</feature>
<evidence type="ECO:0000313" key="7">
    <source>
        <dbReference type="EMBL" id="KAF2716563.1"/>
    </source>
</evidence>
<feature type="domain" description="Plastocyanin-like" evidence="6">
    <location>
        <begin position="65"/>
        <end position="177"/>
    </location>
</feature>
<dbReference type="CDD" id="cd13866">
    <property type="entry name" value="CuRO_2_BOD"/>
    <property type="match status" value="1"/>
</dbReference>
<dbReference type="SUPFAM" id="SSF49503">
    <property type="entry name" value="Cupredoxins"/>
    <property type="match status" value="3"/>
</dbReference>
<feature type="compositionally biased region" description="Low complexity" evidence="3">
    <location>
        <begin position="631"/>
        <end position="643"/>
    </location>
</feature>
<comment type="similarity">
    <text evidence="1">Belongs to the multicopper oxidase family.</text>
</comment>
<dbReference type="PANTHER" id="PTHR48267:SF1">
    <property type="entry name" value="BILIRUBIN OXIDASE"/>
    <property type="match status" value="1"/>
</dbReference>
<keyword evidence="8" id="KW-1185">Reference proteome</keyword>
<dbReference type="PANTHER" id="PTHR48267">
    <property type="entry name" value="CUPREDOXIN SUPERFAMILY PROTEIN"/>
    <property type="match status" value="1"/>
</dbReference>
<dbReference type="InterPro" id="IPR008972">
    <property type="entry name" value="Cupredoxin"/>
</dbReference>
<evidence type="ECO:0008006" key="9">
    <source>
        <dbReference type="Google" id="ProtNLM"/>
    </source>
</evidence>
<dbReference type="Pfam" id="PF07732">
    <property type="entry name" value="Cu-oxidase_3"/>
    <property type="match status" value="1"/>
</dbReference>
<keyword evidence="4" id="KW-0732">Signal</keyword>
<reference evidence="7" key="1">
    <citation type="journal article" date="2020" name="Stud. Mycol.">
        <title>101 Dothideomycetes genomes: a test case for predicting lifestyles and emergence of pathogens.</title>
        <authorList>
            <person name="Haridas S."/>
            <person name="Albert R."/>
            <person name="Binder M."/>
            <person name="Bloem J."/>
            <person name="Labutti K."/>
            <person name="Salamov A."/>
            <person name="Andreopoulos B."/>
            <person name="Baker S."/>
            <person name="Barry K."/>
            <person name="Bills G."/>
            <person name="Bluhm B."/>
            <person name="Cannon C."/>
            <person name="Castanera R."/>
            <person name="Culley D."/>
            <person name="Daum C."/>
            <person name="Ezra D."/>
            <person name="Gonzalez J."/>
            <person name="Henrissat B."/>
            <person name="Kuo A."/>
            <person name="Liang C."/>
            <person name="Lipzen A."/>
            <person name="Lutzoni F."/>
            <person name="Magnuson J."/>
            <person name="Mondo S."/>
            <person name="Nolan M."/>
            <person name="Ohm R."/>
            <person name="Pangilinan J."/>
            <person name="Park H.-J."/>
            <person name="Ramirez L."/>
            <person name="Alfaro M."/>
            <person name="Sun H."/>
            <person name="Tritt A."/>
            <person name="Yoshinaga Y."/>
            <person name="Zwiers L.-H."/>
            <person name="Turgeon B."/>
            <person name="Goodwin S."/>
            <person name="Spatafora J."/>
            <person name="Crous P."/>
            <person name="Grigoriev I."/>
        </authorList>
    </citation>
    <scope>NUCLEOTIDE SEQUENCE</scope>
    <source>
        <strain evidence="7">CBS 116435</strain>
    </source>
</reference>
<dbReference type="AlphaFoldDB" id="A0A9P4UKA2"/>
<dbReference type="InterPro" id="IPR011706">
    <property type="entry name" value="Cu-oxidase_C"/>
</dbReference>
<accession>A0A9P4UKA2</accession>
<dbReference type="OrthoDB" id="262547at2759"/>
<dbReference type="InterPro" id="IPR011707">
    <property type="entry name" value="Cu-oxidase-like_N"/>
</dbReference>
<comment type="caution">
    <text evidence="7">The sequence shown here is derived from an EMBL/GenBank/DDBJ whole genome shotgun (WGS) entry which is preliminary data.</text>
</comment>
<feature type="signal peptide" evidence="4">
    <location>
        <begin position="1"/>
        <end position="17"/>
    </location>
</feature>
<feature type="domain" description="Plastocyanin-like" evidence="5">
    <location>
        <begin position="379"/>
        <end position="497"/>
    </location>
</feature>
<evidence type="ECO:0000256" key="4">
    <source>
        <dbReference type="SAM" id="SignalP"/>
    </source>
</evidence>
<dbReference type="EMBL" id="MU003869">
    <property type="protein sequence ID" value="KAF2716563.1"/>
    <property type="molecule type" value="Genomic_DNA"/>
</dbReference>
<sequence length="643" mass="71279">MTSTKALLALLVGSAYAGIKPWDSPEYKDLFQYPVPVPQVKIPLKSYSSHGVEIDYYEVEIKPTEQQVYPNLGKTKLVGYDGQVPGPTFMMKAGREAVVRFINHGTQANSVHLHGSYSRAPFDGWAEDLTQPGEYKDYYYPNGQNARTLWYHDHAIDHTAKNAYFGQAGFYILHDDEELSTPGLPQGNYDIPLALSAKRYNKDGTLWDPEVNNEKTSVYGDVFHVNGQPWPYLKVEPRKYRFRFLDASISRSFQMYLEADTAAGKRIPFTVVGADTGLNEKPVSTTQLDISMAERWEVVVDFSGYAGKNLTLKNNRDVAADLDYPQTDKVMRFVVDQKTNGNSQPWDTASLPSTLRRVNYPPAAANPSQVDRSFVFGKSNGGDWTVNGHKWSDGPTERILAKPQRGAVEVWELVNGGGGWSHPVHIHLIDFQIISRKGTRGQVLPYEQVALKDVVWLNTGETVRVIARYAPWDGLYMFHCHNLIHEDHEMMVGLNVTALEDLGYDEKTRFIDPMEQKYRASAFSDSDYAGRSGPFSDQAISDRCDAFADMDAYKNAKDVEENLVKYWSTRVASGTAKSTSTSTSTSSSASATGTASSTSVTSTAATTPGSTLSTVTSKASTTSKSEDKTKTSSTKTTSTSTKK</sequence>
<feature type="compositionally biased region" description="Low complexity" evidence="3">
    <location>
        <begin position="576"/>
        <end position="623"/>
    </location>
</feature>
<dbReference type="GO" id="GO:0005507">
    <property type="term" value="F:copper ion binding"/>
    <property type="evidence" value="ECO:0007669"/>
    <property type="project" value="InterPro"/>
</dbReference>
<evidence type="ECO:0000256" key="2">
    <source>
        <dbReference type="ARBA" id="ARBA00023008"/>
    </source>
</evidence>
<dbReference type="InterPro" id="IPR045087">
    <property type="entry name" value="Cu-oxidase_fam"/>
</dbReference>
<proteinExistence type="inferred from homology"/>
<keyword evidence="2" id="KW-0186">Copper</keyword>
<evidence type="ECO:0000256" key="1">
    <source>
        <dbReference type="ARBA" id="ARBA00010609"/>
    </source>
</evidence>
<dbReference type="Proteomes" id="UP000799441">
    <property type="component" value="Unassembled WGS sequence"/>
</dbReference>
<name>A0A9P4UKA2_9PEZI</name>
<protein>
    <recommendedName>
        <fullName evidence="9">Oxidase cueO</fullName>
    </recommendedName>
</protein>
<gene>
    <name evidence="7" type="ORF">K431DRAFT_307685</name>
</gene>
<evidence type="ECO:0000256" key="3">
    <source>
        <dbReference type="SAM" id="MobiDB-lite"/>
    </source>
</evidence>
<feature type="chain" id="PRO_5040245423" description="Oxidase cueO" evidence="4">
    <location>
        <begin position="18"/>
        <end position="643"/>
    </location>
</feature>
<evidence type="ECO:0000313" key="8">
    <source>
        <dbReference type="Proteomes" id="UP000799441"/>
    </source>
</evidence>
<dbReference type="Gene3D" id="2.60.40.420">
    <property type="entry name" value="Cupredoxins - blue copper proteins"/>
    <property type="match status" value="3"/>
</dbReference>
<dbReference type="CDD" id="cd13889">
    <property type="entry name" value="CuRO_3_BOD"/>
    <property type="match status" value="1"/>
</dbReference>
<organism evidence="7 8">
    <name type="scientific">Polychaeton citri CBS 116435</name>
    <dbReference type="NCBI Taxonomy" id="1314669"/>
    <lineage>
        <taxon>Eukaryota</taxon>
        <taxon>Fungi</taxon>
        <taxon>Dikarya</taxon>
        <taxon>Ascomycota</taxon>
        <taxon>Pezizomycotina</taxon>
        <taxon>Dothideomycetes</taxon>
        <taxon>Dothideomycetidae</taxon>
        <taxon>Capnodiales</taxon>
        <taxon>Capnodiaceae</taxon>
        <taxon>Polychaeton</taxon>
    </lineage>
</organism>